<dbReference type="EMBL" id="KX354227">
    <property type="protein sequence ID" value="APR73314.1"/>
    <property type="molecule type" value="Genomic_DNA"/>
</dbReference>
<dbReference type="InterPro" id="IPR027417">
    <property type="entry name" value="P-loop_NTPase"/>
</dbReference>
<evidence type="ECO:0000313" key="1">
    <source>
        <dbReference type="EMBL" id="APR73314.1"/>
    </source>
</evidence>
<dbReference type="Gene3D" id="3.40.50.300">
    <property type="entry name" value="P-loop containing nucleotide triphosphate hydrolases"/>
    <property type="match status" value="1"/>
</dbReference>
<name>A0A1L6KVN9_ISKNV</name>
<dbReference type="EMBL" id="KX354228">
    <property type="protein sequence ID" value="APR73315.1"/>
    <property type="molecule type" value="Genomic_DNA"/>
</dbReference>
<organism evidence="2">
    <name type="scientific">Turbot reddish body iridovirus</name>
    <dbReference type="NCBI Taxonomy" id="273651"/>
    <lineage>
        <taxon>Viruses</taxon>
        <taxon>Varidnaviria</taxon>
        <taxon>Bamfordvirae</taxon>
        <taxon>Nucleocytoviricota</taxon>
        <taxon>Megaviricetes</taxon>
        <taxon>Pimascovirales</taxon>
        <taxon>Pimascovirales incertae sedis</taxon>
        <taxon>Iridoviridae</taxon>
        <taxon>Alphairidovirinae</taxon>
        <taxon>Megalocytivirus</taxon>
        <taxon>Megalocytivirus pagrus1</taxon>
        <taxon>Infectious spleen and kidney necrosis virus</taxon>
    </lineage>
</organism>
<proteinExistence type="predicted"/>
<reference evidence="2" key="1">
    <citation type="journal article" date="2016" name="Dis. Aquat. Organ.">
        <title>Detection of infectious spleen and kidney necrosis virus (ISKNV) and turbot reddish body iridovirus (TRBIV) from archival ornamental fish samples.</title>
        <authorList>
            <person name="Go J."/>
            <person name="Waltzek T.B."/>
            <person name="Subramaniam K."/>
            <person name="Yun S.C."/>
            <person name="Groff J.M."/>
            <person name="Anderson I.G."/>
            <person name="Chong R."/>
            <person name="Shirley I."/>
            <person name="Schuh J.C."/>
            <person name="Handlinger J.H."/>
            <person name="Tweedie A."/>
            <person name="Whittington R.J."/>
        </authorList>
    </citation>
    <scope>NUCLEOTIDE SEQUENCE</scope>
    <source>
        <strain evidence="2">Case2</strain>
        <strain evidence="1">Case3</strain>
    </source>
</reference>
<accession>A0A1L6KVN9</accession>
<dbReference type="SUPFAM" id="SSF52540">
    <property type="entry name" value="P-loop containing nucleoside triphosphate hydrolases"/>
    <property type="match status" value="1"/>
</dbReference>
<sequence>MEIQELSLTELRPVKPDDEMGGMKLIVLGKPQRGKSVLIKSIIAAKRHVIPAAVVISGSEEANHFYSKLLPNCFVYNKFDADIITRVKQRQLALKNVDPEHSWLMLIFDDCMDNAKMFNHEAVMDLFKNGRHWNVLVIIASQYIMDLNASLRCCIDGIFLFTETSQTCVDKIYKQFGGNIPKQTFHTLMEKVTQDHTCLYIDNTTTRQKWEDMVRYYKAPLLTDADVGFGFKDYKAGVV</sequence>
<evidence type="ECO:0000313" key="2">
    <source>
        <dbReference type="EMBL" id="APR73315.1"/>
    </source>
</evidence>
<protein>
    <submittedName>
        <fullName evidence="2">Adenosine triphosphatase</fullName>
    </submittedName>
</protein>